<dbReference type="PANTHER" id="PTHR47595">
    <property type="entry name" value="HEAT SHOCK 70 KDA PROTEIN 14"/>
    <property type="match status" value="1"/>
</dbReference>
<dbReference type="PANTHER" id="PTHR47595:SF1">
    <property type="entry name" value="MYB_SANT-LIKE DNA-BINDING DOMAIN-CONTAINING PROTEIN"/>
    <property type="match status" value="1"/>
</dbReference>
<evidence type="ECO:0000259" key="2">
    <source>
        <dbReference type="Pfam" id="PF13837"/>
    </source>
</evidence>
<feature type="compositionally biased region" description="Polar residues" evidence="1">
    <location>
        <begin position="1030"/>
        <end position="1043"/>
    </location>
</feature>
<dbReference type="InterPro" id="IPR044822">
    <property type="entry name" value="Myb_DNA-bind_4"/>
</dbReference>
<keyword evidence="4" id="KW-1185">Reference proteome</keyword>
<dbReference type="Gene3D" id="1.10.10.60">
    <property type="entry name" value="Homeodomain-like"/>
    <property type="match status" value="1"/>
</dbReference>
<feature type="domain" description="Myb/SANT-like DNA-binding" evidence="2">
    <location>
        <begin position="10"/>
        <end position="94"/>
    </location>
</feature>
<protein>
    <recommendedName>
        <fullName evidence="2">Myb/SANT-like DNA-binding domain-containing protein</fullName>
    </recommendedName>
</protein>
<dbReference type="EMBL" id="KQ435812">
    <property type="protein sequence ID" value="KOX72796.1"/>
    <property type="molecule type" value="Genomic_DNA"/>
</dbReference>
<feature type="region of interest" description="Disordered" evidence="1">
    <location>
        <begin position="528"/>
        <end position="550"/>
    </location>
</feature>
<reference evidence="3 4" key="1">
    <citation type="submission" date="2015-07" db="EMBL/GenBank/DDBJ databases">
        <title>The genome of Melipona quadrifasciata.</title>
        <authorList>
            <person name="Pan H."/>
            <person name="Kapheim K."/>
        </authorList>
    </citation>
    <scope>NUCLEOTIDE SEQUENCE [LARGE SCALE GENOMIC DNA]</scope>
    <source>
        <strain evidence="3">0111107301</strain>
        <tissue evidence="3">Whole body</tissue>
    </source>
</reference>
<feature type="region of interest" description="Disordered" evidence="1">
    <location>
        <begin position="1000"/>
        <end position="1057"/>
    </location>
</feature>
<dbReference type="Pfam" id="PF13837">
    <property type="entry name" value="Myb_DNA-bind_4"/>
    <property type="match status" value="1"/>
</dbReference>
<name>A0A0M8ZYQ1_9HYME</name>
<organism evidence="3 4">
    <name type="scientific">Melipona quadrifasciata</name>
    <dbReference type="NCBI Taxonomy" id="166423"/>
    <lineage>
        <taxon>Eukaryota</taxon>
        <taxon>Metazoa</taxon>
        <taxon>Ecdysozoa</taxon>
        <taxon>Arthropoda</taxon>
        <taxon>Hexapoda</taxon>
        <taxon>Insecta</taxon>
        <taxon>Pterygota</taxon>
        <taxon>Neoptera</taxon>
        <taxon>Endopterygota</taxon>
        <taxon>Hymenoptera</taxon>
        <taxon>Apocrita</taxon>
        <taxon>Aculeata</taxon>
        <taxon>Apoidea</taxon>
        <taxon>Anthophila</taxon>
        <taxon>Apidae</taxon>
        <taxon>Melipona</taxon>
    </lineage>
</organism>
<gene>
    <name evidence="3" type="ORF">WN51_00736</name>
</gene>
<accession>A0A0M8ZYQ1</accession>
<dbReference type="Proteomes" id="UP000053105">
    <property type="component" value="Unassembled WGS sequence"/>
</dbReference>
<evidence type="ECO:0000256" key="1">
    <source>
        <dbReference type="SAM" id="MobiDB-lite"/>
    </source>
</evidence>
<sequence length="1057" mass="119952">MNDSGDNVKYKWTPESTSLLVSVWSDRQVQKQLEYAPKPQPVWDSVARYMKKKGYNVSGKQCRSRMKQVLVCYREAKRAGTRAGVEQYYDSIDRVLKNKRIEENNVVGIDTVDATANVKSPPKEVKTNKNLQMRHKFQEPVPSLYRTEALSPTWTLGRENEYPDSPESNETIIAHPHRVFSPTRDAAINTGEQLTRIAGKSTQCNIFPVNEEPLGVNYKQNLVSNFNYGEIPFQNAVQNVQNQIIQENMQQHQNQQQNHVCNGQNALMNNLNLQQNLQNLNQGLTQSVNLPMQVNSVAMQNPNVEHMIQQHHLQQVRHANNRAMPQEPQKITLEQTLSDIYKQRYGDFPTRMPVVVDAKQIGSFSPDFSPDVSQNLNDAFCQSKSDDKTPDINGAYSRTIEAINPLRMQNPEISVITNNATYNDDSLLELLIESPTPSENDKNSKDTAVNTDNVPHVPLRKKKAEKLEQLMLNAINSQNEVVNKILAAQNNMVTKFLDIDRDRQNRLENRLDDLLKVVHASILTKQTSETDVEIPPPPPEPTITSLVPPPRPGIAPPKLDLVPPKPCRVPCTLPNSNIELINQNTVVTRPGVVSPITSPVKKPGTIWSKLGPVSQSPFVKAQQRLGLQTVTSAKTRTQSSAERRIAKEMEKAMDIETLIFETEKFLEMERRLEEKIENARIETTINQTLHARRKLFTQREPTPAMILTAAFLENECYVAGQLMNYSNMPSITKKNLKDINDDLLAGQGESYERLRQLNIKPTYVADEPCDTSTPAKIGTMSNTNEKTSVQTLPRQRIQQLAQLVMNTGRWKDIGGQSLAHPVQSNIQKYEMNTQSVCPAFCNEVFTAGQPKTLSKESETKNGQNYVQDWMLNKYEDPINEKRATYDLSRNIINQKPNFPIGFTRPRTNIENLMQRDSNSEMNRHLEFNGNVMSDCKQSVRFMDDDALAELQRMYIETMSKEQQTMNDSMPYVLSSVNTLPVGTQQMIEKYIRDMIPRKLKENKEKDTDSDNDDEFLDTTTSMPAIVPRRTSLTSTGTASTETVHSIKFPKPDNCVND</sequence>
<dbReference type="OrthoDB" id="691673at2759"/>
<proteinExistence type="predicted"/>
<dbReference type="AlphaFoldDB" id="A0A0M8ZYQ1"/>
<evidence type="ECO:0000313" key="4">
    <source>
        <dbReference type="Proteomes" id="UP000053105"/>
    </source>
</evidence>
<evidence type="ECO:0000313" key="3">
    <source>
        <dbReference type="EMBL" id="KOX72796.1"/>
    </source>
</evidence>
<dbReference type="STRING" id="166423.A0A0M8ZYQ1"/>
<feature type="compositionally biased region" description="Pro residues" evidence="1">
    <location>
        <begin position="534"/>
        <end position="550"/>
    </location>
</feature>